<dbReference type="EMBL" id="JAGFNK010000495">
    <property type="protein sequence ID" value="KAI9449522.1"/>
    <property type="molecule type" value="Genomic_DNA"/>
</dbReference>
<evidence type="ECO:0000313" key="1">
    <source>
        <dbReference type="EMBL" id="KAI9449522.1"/>
    </source>
</evidence>
<dbReference type="Proteomes" id="UP001207468">
    <property type="component" value="Unassembled WGS sequence"/>
</dbReference>
<accession>A0ACC0TV82</accession>
<keyword evidence="2" id="KW-1185">Reference proteome</keyword>
<name>A0ACC0TV82_9AGAM</name>
<gene>
    <name evidence="1" type="ORF">F5148DRAFT_1247353</name>
</gene>
<sequence>MSFRLRLWACCYHALSLFTGFVHWQPLLLYAPRFSTTISGPSKASSLEPVQHATRRCPRRNIRYICHGLLEG</sequence>
<reference evidence="1" key="1">
    <citation type="submission" date="2021-03" db="EMBL/GenBank/DDBJ databases">
        <title>Evolutionary priming and transition to the ectomycorrhizal habit in an iconic lineage of mushroom-forming fungi: is preadaptation a requirement?</title>
        <authorList>
            <consortium name="DOE Joint Genome Institute"/>
            <person name="Looney B.P."/>
            <person name="Miyauchi S."/>
            <person name="Morin E."/>
            <person name="Drula E."/>
            <person name="Courty P.E."/>
            <person name="Chicoki N."/>
            <person name="Fauchery L."/>
            <person name="Kohler A."/>
            <person name="Kuo A."/>
            <person name="LaButti K."/>
            <person name="Pangilinan J."/>
            <person name="Lipzen A."/>
            <person name="Riley R."/>
            <person name="Andreopoulos W."/>
            <person name="He G."/>
            <person name="Johnson J."/>
            <person name="Barry K.W."/>
            <person name="Grigoriev I.V."/>
            <person name="Nagy L."/>
            <person name="Hibbett D."/>
            <person name="Henrissat B."/>
            <person name="Matheny P.B."/>
            <person name="Labbe J."/>
            <person name="Martin A.F."/>
        </authorList>
    </citation>
    <scope>NUCLEOTIDE SEQUENCE</scope>
    <source>
        <strain evidence="1">BPL698</strain>
    </source>
</reference>
<comment type="caution">
    <text evidence="1">The sequence shown here is derived from an EMBL/GenBank/DDBJ whole genome shotgun (WGS) entry which is preliminary data.</text>
</comment>
<organism evidence="1 2">
    <name type="scientific">Russula earlei</name>
    <dbReference type="NCBI Taxonomy" id="71964"/>
    <lineage>
        <taxon>Eukaryota</taxon>
        <taxon>Fungi</taxon>
        <taxon>Dikarya</taxon>
        <taxon>Basidiomycota</taxon>
        <taxon>Agaricomycotina</taxon>
        <taxon>Agaricomycetes</taxon>
        <taxon>Russulales</taxon>
        <taxon>Russulaceae</taxon>
        <taxon>Russula</taxon>
    </lineage>
</organism>
<evidence type="ECO:0000313" key="2">
    <source>
        <dbReference type="Proteomes" id="UP001207468"/>
    </source>
</evidence>
<protein>
    <submittedName>
        <fullName evidence="1">Uncharacterized protein</fullName>
    </submittedName>
</protein>
<proteinExistence type="predicted"/>